<evidence type="ECO:0000313" key="1">
    <source>
        <dbReference type="EMBL" id="MBC5840100.1"/>
    </source>
</evidence>
<gene>
    <name evidence="1" type="ORF">H8R23_01675</name>
</gene>
<dbReference type="PROSITE" id="PS51257">
    <property type="entry name" value="PROKAR_LIPOPROTEIN"/>
    <property type="match status" value="1"/>
</dbReference>
<evidence type="ECO:0000313" key="2">
    <source>
        <dbReference type="Proteomes" id="UP000629963"/>
    </source>
</evidence>
<name>A0ABR7J3L4_9FLAO</name>
<accession>A0ABR7J3L4</accession>
<dbReference type="RefSeq" id="WP_187008699.1">
    <property type="nucleotide sequence ID" value="NZ_JACRUI010000001.1"/>
</dbReference>
<reference evidence="1 2" key="1">
    <citation type="submission" date="2020-08" db="EMBL/GenBank/DDBJ databases">
        <title>Description of novel Flavobacterium F-380 isolate.</title>
        <authorList>
            <person name="Saticioglu I.B."/>
            <person name="Duman M."/>
            <person name="Altun S."/>
        </authorList>
    </citation>
    <scope>NUCLEOTIDE SEQUENCE [LARGE SCALE GENOMIC DNA]</scope>
    <source>
        <strain evidence="1 2">F-380</strain>
    </source>
</reference>
<protein>
    <submittedName>
        <fullName evidence="1">DUF4403 family protein</fullName>
    </submittedName>
</protein>
<dbReference type="Proteomes" id="UP000629963">
    <property type="component" value="Unassembled WGS sequence"/>
</dbReference>
<comment type="caution">
    <text evidence="1">The sequence shown here is derived from an EMBL/GenBank/DDBJ whole genome shotgun (WGS) entry which is preliminary data.</text>
</comment>
<keyword evidence="2" id="KW-1185">Reference proteome</keyword>
<dbReference type="Pfam" id="PF14356">
    <property type="entry name" value="DUF4403"/>
    <property type="match status" value="1"/>
</dbReference>
<sequence length="467" mass="52591">MLRHLISIIFISTLILGCSTGQKLATLKPEPDDASPLVYSNTPSFINLPISVKLKDIENKANFYLNGVIYEDNIIEDDNIEMKIWKLAPITITNENAIGSEKIKTVLPLKAVIKYRIGTRAMGVDMYNTQEFTLNGMVTLSSSVNLNNWRLKTKTELISLDWTESPTMTIMGKNMPVTYLVNPGIKVFKAKIEKSIDEAIEKSMDFKPNLLAALEQICAPLKINEDYESWLRIIPLEIYSTAAHLEKDSFMLQMGMKCYMETLIGQEPITKFDASKIILKPVRVIPKEVSANIVAVSTYSDASKIIKKNFIGEEFASGNKKVKVQDVKIWHKDGKMVIALDLLGSLNGTIYLAGFPKYDQIKKEIYFDQLQYVLDTKSKLMKTANWLAQGIVLKKIQENCRYSIQPNLEEGNKTMLGYLKNYSPMAGVFVNGKIDDITFKKIELTNNAILAFLSIKGKININVNGLN</sequence>
<proteinExistence type="predicted"/>
<dbReference type="InterPro" id="IPR025515">
    <property type="entry name" value="DUF4403"/>
</dbReference>
<organism evidence="1 2">
    <name type="scientific">Flavobacterium kayseriense</name>
    <dbReference type="NCBI Taxonomy" id="2764714"/>
    <lineage>
        <taxon>Bacteria</taxon>
        <taxon>Pseudomonadati</taxon>
        <taxon>Bacteroidota</taxon>
        <taxon>Flavobacteriia</taxon>
        <taxon>Flavobacteriales</taxon>
        <taxon>Flavobacteriaceae</taxon>
        <taxon>Flavobacterium</taxon>
    </lineage>
</organism>
<dbReference type="EMBL" id="JACRUJ010000001">
    <property type="protein sequence ID" value="MBC5840100.1"/>
    <property type="molecule type" value="Genomic_DNA"/>
</dbReference>